<sequence>MQGEITAEAVTEAGIVYAMTVLVLGPYLYWMIRVKPREASRKRAWALISATCLFLGTGLLFAVLFGVTKNTSPLEVLAYPLFMTWKGLTILCLDAIELIQVVDPLVYAAFTRTLEPHTSVKARLVIFGPILILHFPLIGVAVWSPHRSDVDCFYGGEETNNVFP</sequence>
<feature type="transmembrane region" description="Helical" evidence="1">
    <location>
        <begin position="14"/>
        <end position="32"/>
    </location>
</feature>
<evidence type="ECO:0000313" key="2">
    <source>
        <dbReference type="EMBL" id="KJZ70780.1"/>
    </source>
</evidence>
<protein>
    <submittedName>
        <fullName evidence="2">Uncharacterized protein</fullName>
    </submittedName>
</protein>
<keyword evidence="1" id="KW-0812">Transmembrane</keyword>
<feature type="transmembrane region" description="Helical" evidence="1">
    <location>
        <begin position="87"/>
        <end position="110"/>
    </location>
</feature>
<proteinExistence type="predicted"/>
<organism evidence="2 3">
    <name type="scientific">Hirsutella minnesotensis 3608</name>
    <dbReference type="NCBI Taxonomy" id="1043627"/>
    <lineage>
        <taxon>Eukaryota</taxon>
        <taxon>Fungi</taxon>
        <taxon>Dikarya</taxon>
        <taxon>Ascomycota</taxon>
        <taxon>Pezizomycotina</taxon>
        <taxon>Sordariomycetes</taxon>
        <taxon>Hypocreomycetidae</taxon>
        <taxon>Hypocreales</taxon>
        <taxon>Ophiocordycipitaceae</taxon>
        <taxon>Hirsutella</taxon>
    </lineage>
</organism>
<dbReference type="AlphaFoldDB" id="A0A0F7ZKU9"/>
<dbReference type="Proteomes" id="UP000054481">
    <property type="component" value="Unassembled WGS sequence"/>
</dbReference>
<gene>
    <name evidence="2" type="ORF">HIM_09830</name>
</gene>
<name>A0A0F7ZKU9_9HYPO</name>
<evidence type="ECO:0000256" key="1">
    <source>
        <dbReference type="SAM" id="Phobius"/>
    </source>
</evidence>
<feature type="transmembrane region" description="Helical" evidence="1">
    <location>
        <begin position="122"/>
        <end position="143"/>
    </location>
</feature>
<keyword evidence="1" id="KW-0472">Membrane</keyword>
<keyword evidence="3" id="KW-1185">Reference proteome</keyword>
<evidence type="ECO:0000313" key="3">
    <source>
        <dbReference type="Proteomes" id="UP000054481"/>
    </source>
</evidence>
<dbReference type="EMBL" id="KQ030607">
    <property type="protein sequence ID" value="KJZ70780.1"/>
    <property type="molecule type" value="Genomic_DNA"/>
</dbReference>
<feature type="transmembrane region" description="Helical" evidence="1">
    <location>
        <begin position="44"/>
        <end position="67"/>
    </location>
</feature>
<reference evidence="2 3" key="1">
    <citation type="journal article" date="2014" name="Genome Biol. Evol.">
        <title>Comparative genomics and transcriptomics analyses reveal divergent lifestyle features of nematode endoparasitic fungus Hirsutella minnesotensis.</title>
        <authorList>
            <person name="Lai Y."/>
            <person name="Liu K."/>
            <person name="Zhang X."/>
            <person name="Zhang X."/>
            <person name="Li K."/>
            <person name="Wang N."/>
            <person name="Shu C."/>
            <person name="Wu Y."/>
            <person name="Wang C."/>
            <person name="Bushley K.E."/>
            <person name="Xiang M."/>
            <person name="Liu X."/>
        </authorList>
    </citation>
    <scope>NUCLEOTIDE SEQUENCE [LARGE SCALE GENOMIC DNA]</scope>
    <source>
        <strain evidence="2 3">3608</strain>
    </source>
</reference>
<accession>A0A0F7ZKU9</accession>
<keyword evidence="1" id="KW-1133">Transmembrane helix</keyword>